<gene>
    <name evidence="1" type="ORF">IO98_00930</name>
</gene>
<evidence type="ECO:0000313" key="1">
    <source>
        <dbReference type="EMBL" id="KEZ91776.1"/>
    </source>
</evidence>
<sequence length="103" mass="11859">MPKGKSFDELMHYQTDVFHINSYRKKLYGKSPYEAFYFYYGKDLADKLGCHEVAASSINLTESSKSPTSNAKSIKWWVGTYLCQVEYKLHLTSSNSCYSVMSK</sequence>
<dbReference type="Proteomes" id="UP000028525">
    <property type="component" value="Unassembled WGS sequence"/>
</dbReference>
<keyword evidence="2" id="KW-1185">Reference proteome</keyword>
<dbReference type="AlphaFoldDB" id="A0A084JS42"/>
<name>A0A084JS42_9FIRM</name>
<dbReference type="EMBL" id="JPME01000002">
    <property type="protein sequence ID" value="KEZ91776.1"/>
    <property type="molecule type" value="Genomic_DNA"/>
</dbReference>
<protein>
    <submittedName>
        <fullName evidence="1">Uncharacterized protein</fullName>
    </submittedName>
</protein>
<accession>A0A084JS42</accession>
<organism evidence="1 2">
    <name type="scientific">Lacrimispora celerecrescens</name>
    <dbReference type="NCBI Taxonomy" id="29354"/>
    <lineage>
        <taxon>Bacteria</taxon>
        <taxon>Bacillati</taxon>
        <taxon>Bacillota</taxon>
        <taxon>Clostridia</taxon>
        <taxon>Lachnospirales</taxon>
        <taxon>Lachnospiraceae</taxon>
        <taxon>Lacrimispora</taxon>
    </lineage>
</organism>
<proteinExistence type="predicted"/>
<reference evidence="1 2" key="1">
    <citation type="submission" date="2014-07" db="EMBL/GenBank/DDBJ databases">
        <title>Draft genome of Clostridium celerecrescens 152B isolated from sediments associated with methane hydrate from Krishna Godavari basin.</title>
        <authorList>
            <person name="Honkalas V.S."/>
            <person name="Dabir A.P."/>
            <person name="Arora P."/>
            <person name="Dhakephalkar P.K."/>
        </authorList>
    </citation>
    <scope>NUCLEOTIDE SEQUENCE [LARGE SCALE GENOMIC DNA]</scope>
    <source>
        <strain evidence="1 2">152B</strain>
    </source>
</reference>
<evidence type="ECO:0000313" key="2">
    <source>
        <dbReference type="Proteomes" id="UP000028525"/>
    </source>
</evidence>
<comment type="caution">
    <text evidence="1">The sequence shown here is derived from an EMBL/GenBank/DDBJ whole genome shotgun (WGS) entry which is preliminary data.</text>
</comment>